<keyword evidence="3" id="KW-1185">Reference proteome</keyword>
<keyword evidence="1" id="KW-1133">Transmembrane helix</keyword>
<dbReference type="Proteomes" id="UP000030520">
    <property type="component" value="Unassembled WGS sequence"/>
</dbReference>
<dbReference type="RefSeq" id="WP_038213921.1">
    <property type="nucleotide sequence ID" value="NZ_JRWM01000006.1"/>
</dbReference>
<evidence type="ECO:0000313" key="3">
    <source>
        <dbReference type="Proteomes" id="UP000030520"/>
    </source>
</evidence>
<evidence type="ECO:0000256" key="1">
    <source>
        <dbReference type="SAM" id="Phobius"/>
    </source>
</evidence>
<organism evidence="2 3">
    <name type="scientific">Vibrio variabilis</name>
    <dbReference type="NCBI Taxonomy" id="990271"/>
    <lineage>
        <taxon>Bacteria</taxon>
        <taxon>Pseudomonadati</taxon>
        <taxon>Pseudomonadota</taxon>
        <taxon>Gammaproteobacteria</taxon>
        <taxon>Vibrionales</taxon>
        <taxon>Vibrionaceae</taxon>
        <taxon>Vibrio</taxon>
    </lineage>
</organism>
<feature type="transmembrane region" description="Helical" evidence="1">
    <location>
        <begin position="64"/>
        <end position="85"/>
    </location>
</feature>
<gene>
    <name evidence="2" type="ORF">NL53_07660</name>
</gene>
<keyword evidence="1" id="KW-0472">Membrane</keyword>
<accession>A0ABR4YDD5</accession>
<keyword evidence="1" id="KW-0812">Transmembrane</keyword>
<sequence length="138" mass="15762">MYKSCDFSIDEGQFKFKKDAYPLKRINDIRVKRLTLMDNLAQIVFWIALFSGGLWLAVPDIMLAPLWLQATTGALTLFGFLFAVLRCSRYALQVEFKHVDETGLQWVNVAKSYAHQDEVLFDAQVLAVKKPNSSLNTK</sequence>
<protein>
    <submittedName>
        <fullName evidence="2">Uncharacterized protein</fullName>
    </submittedName>
</protein>
<proteinExistence type="predicted"/>
<evidence type="ECO:0000313" key="2">
    <source>
        <dbReference type="EMBL" id="KHA61499.1"/>
    </source>
</evidence>
<reference evidence="2 3" key="1">
    <citation type="submission" date="2014-10" db="EMBL/GenBank/DDBJ databases">
        <title>Genome sequencing of Vibrio variabilis T01.</title>
        <authorList>
            <person name="Chan K.-G."/>
            <person name="Mohamad N.I."/>
        </authorList>
    </citation>
    <scope>NUCLEOTIDE SEQUENCE [LARGE SCALE GENOMIC DNA]</scope>
    <source>
        <strain evidence="2 3">T01</strain>
    </source>
</reference>
<feature type="transmembrane region" description="Helical" evidence="1">
    <location>
        <begin position="40"/>
        <end position="58"/>
    </location>
</feature>
<dbReference type="EMBL" id="JRWM01000006">
    <property type="protein sequence ID" value="KHA61499.1"/>
    <property type="molecule type" value="Genomic_DNA"/>
</dbReference>
<name>A0ABR4YDD5_9VIBR</name>
<comment type="caution">
    <text evidence="2">The sequence shown here is derived from an EMBL/GenBank/DDBJ whole genome shotgun (WGS) entry which is preliminary data.</text>
</comment>